<proteinExistence type="predicted"/>
<keyword evidence="2" id="KW-1185">Reference proteome</keyword>
<evidence type="ECO:0000313" key="2">
    <source>
        <dbReference type="Proteomes" id="UP001320706"/>
    </source>
</evidence>
<accession>A0ACC3SLU4</accession>
<reference evidence="1" key="1">
    <citation type="submission" date="2024-02" db="EMBL/GenBank/DDBJ databases">
        <title>Metagenome Assembled Genome of Zalaria obscura JY119.</title>
        <authorList>
            <person name="Vighnesh L."/>
            <person name="Jagadeeshwari U."/>
            <person name="Venkata Ramana C."/>
            <person name="Sasikala C."/>
        </authorList>
    </citation>
    <scope>NUCLEOTIDE SEQUENCE</scope>
    <source>
        <strain evidence="1">JY119</strain>
    </source>
</reference>
<gene>
    <name evidence="1" type="ORF">M8818_001360</name>
</gene>
<dbReference type="EMBL" id="JAMKPW020000005">
    <property type="protein sequence ID" value="KAK8217601.1"/>
    <property type="molecule type" value="Genomic_DNA"/>
</dbReference>
<name>A0ACC3SLU4_9PEZI</name>
<evidence type="ECO:0000313" key="1">
    <source>
        <dbReference type="EMBL" id="KAK8217601.1"/>
    </source>
</evidence>
<organism evidence="1 2">
    <name type="scientific">Zalaria obscura</name>
    <dbReference type="NCBI Taxonomy" id="2024903"/>
    <lineage>
        <taxon>Eukaryota</taxon>
        <taxon>Fungi</taxon>
        <taxon>Dikarya</taxon>
        <taxon>Ascomycota</taxon>
        <taxon>Pezizomycotina</taxon>
        <taxon>Dothideomycetes</taxon>
        <taxon>Dothideomycetidae</taxon>
        <taxon>Dothideales</taxon>
        <taxon>Zalariaceae</taxon>
        <taxon>Zalaria</taxon>
    </lineage>
</organism>
<dbReference type="Proteomes" id="UP001320706">
    <property type="component" value="Unassembled WGS sequence"/>
</dbReference>
<sequence length="742" mass="80377">MRTKTARPSLGVWGFGNIAGHCGAAPSYLDTLAAFSAFLVQPIILAQYLDCFIPVPSPDPNLYRTRTGMQQQKGHLRQRHGSGALQLEQFDRDSREQSPYNNVEDDDQTYLHDPAMNTKNQYSPSTLEAGPQHPSSSSSSSNTNSNNAYLTPTSPQKELPEGATTPLNEDQTADGFPIQQYPPPSPTWGNMPAKPQLAILALSRFVDFFQMAALQTIMVHQLKSFDEGLPDSVISHQAGVLQGSFTAAQIITSVLWGRAADQPEVGRKLVLNIGLVGTGVTCIGLAFSKSYAQAVAWRVLGGAVNGTVGSARTMVAECVPKRYHPRAFLLLPAAFNFANMLGPILSGMLVDPVDGFPKLFGPGSAFGGADGVVWMREYPYALANLLSTVLLFLEAILVGIGCKETLKGHRQMQISELDPVRLVRSAVAKVRGIKEQGYRLVDARKGLLSGREEGSIELDRLEEDEGVPNEKGADRPPQRLAFHRLWTTNVLWTLLSIAIFDFHMGAFANLWTLFLSTSREFVPDSNPSNQPPQPQPVPRSAFKFSGGLAFPPPTIGFAMAIIGFIGIGLQFILYPFANAKFGLMRCFRSSLFLFPLAYFLAPYIALLPSSSPSPLPASGVAVWSGITVVLLLQVSARTFALPASIILLNNSSPHPSVLGSIHGIGQAASATFRTVGPMLAGYWYGIWLERGVVGMAWWIVAAVSAAGCVAAFKVRNGSGHEIFLPGEEGFEEQQMRREVGRS</sequence>
<protein>
    <submittedName>
        <fullName evidence="1">Uncharacterized protein</fullName>
    </submittedName>
</protein>
<comment type="caution">
    <text evidence="1">The sequence shown here is derived from an EMBL/GenBank/DDBJ whole genome shotgun (WGS) entry which is preliminary data.</text>
</comment>